<dbReference type="Gene3D" id="3.30.420.10">
    <property type="entry name" value="Ribonuclease H-like superfamily/Ribonuclease H"/>
    <property type="match status" value="1"/>
</dbReference>
<evidence type="ECO:0008006" key="4">
    <source>
        <dbReference type="Google" id="ProtNLM"/>
    </source>
</evidence>
<accession>A0A9Q3JMC1</accession>
<dbReference type="InterPro" id="IPR036397">
    <property type="entry name" value="RNaseH_sf"/>
</dbReference>
<dbReference type="Proteomes" id="UP000765509">
    <property type="component" value="Unassembled WGS sequence"/>
</dbReference>
<sequence length="135" mass="15843">MQCIIGQFCAYGMEYKDDQGYNHDWFTLLPQIQVAYNTSHHSTTGKKPFLKEKGWNPLLPVNHLRMNPSNIHPTAKDFHDMPKKAFDTEARCIAEVKENKKQRYYKTHKEPEFREGDQVLVPNMSFDKPKGLKKM</sequence>
<protein>
    <recommendedName>
        <fullName evidence="4">Integrase catalytic domain-containing protein</fullName>
    </recommendedName>
</protein>
<proteinExistence type="predicted"/>
<reference evidence="2" key="1">
    <citation type="submission" date="2021-03" db="EMBL/GenBank/DDBJ databases">
        <title>Draft genome sequence of rust myrtle Austropuccinia psidii MF-1, a brazilian biotype.</title>
        <authorList>
            <person name="Quecine M.C."/>
            <person name="Pachon D.M.R."/>
            <person name="Bonatelli M.L."/>
            <person name="Correr F.H."/>
            <person name="Franceschini L.M."/>
            <person name="Leite T.F."/>
            <person name="Margarido G.R.A."/>
            <person name="Almeida C.A."/>
            <person name="Ferrarezi J.A."/>
            <person name="Labate C.A."/>
        </authorList>
    </citation>
    <scope>NUCLEOTIDE SEQUENCE</scope>
    <source>
        <strain evidence="2">MF-1</strain>
    </source>
</reference>
<comment type="caution">
    <text evidence="2">The sequence shown here is derived from an EMBL/GenBank/DDBJ whole genome shotgun (WGS) entry which is preliminary data.</text>
</comment>
<dbReference type="OrthoDB" id="4360000at2759"/>
<dbReference type="GO" id="GO:0003676">
    <property type="term" value="F:nucleic acid binding"/>
    <property type="evidence" value="ECO:0007669"/>
    <property type="project" value="InterPro"/>
</dbReference>
<evidence type="ECO:0000313" key="3">
    <source>
        <dbReference type="Proteomes" id="UP000765509"/>
    </source>
</evidence>
<feature type="region of interest" description="Disordered" evidence="1">
    <location>
        <begin position="116"/>
        <end position="135"/>
    </location>
</feature>
<evidence type="ECO:0000256" key="1">
    <source>
        <dbReference type="SAM" id="MobiDB-lite"/>
    </source>
</evidence>
<name>A0A9Q3JMC1_9BASI</name>
<gene>
    <name evidence="2" type="ORF">O181_103830</name>
</gene>
<evidence type="ECO:0000313" key="2">
    <source>
        <dbReference type="EMBL" id="MBW0564115.1"/>
    </source>
</evidence>
<dbReference type="EMBL" id="AVOT02075345">
    <property type="protein sequence ID" value="MBW0564115.1"/>
    <property type="molecule type" value="Genomic_DNA"/>
</dbReference>
<dbReference type="AlphaFoldDB" id="A0A9Q3JMC1"/>
<organism evidence="2 3">
    <name type="scientific">Austropuccinia psidii MF-1</name>
    <dbReference type="NCBI Taxonomy" id="1389203"/>
    <lineage>
        <taxon>Eukaryota</taxon>
        <taxon>Fungi</taxon>
        <taxon>Dikarya</taxon>
        <taxon>Basidiomycota</taxon>
        <taxon>Pucciniomycotina</taxon>
        <taxon>Pucciniomycetes</taxon>
        <taxon>Pucciniales</taxon>
        <taxon>Sphaerophragmiaceae</taxon>
        <taxon>Austropuccinia</taxon>
    </lineage>
</organism>
<keyword evidence="3" id="KW-1185">Reference proteome</keyword>